<name>A0AC61ZTS0_9CAUD</name>
<dbReference type="EMBL" id="PP357458">
    <property type="protein sequence ID" value="WWT41147.1"/>
    <property type="molecule type" value="Genomic_DNA"/>
</dbReference>
<accession>A0AC61ZTS0</accession>
<evidence type="ECO:0000313" key="1">
    <source>
        <dbReference type="EMBL" id="WWT41147.1"/>
    </source>
</evidence>
<proteinExistence type="predicted"/>
<organism evidence="1">
    <name type="scientific">Klebsiella phage phi1_175008</name>
    <dbReference type="NCBI Taxonomy" id="3127744"/>
    <lineage>
        <taxon>Viruses</taxon>
        <taxon>Duplodnaviria</taxon>
        <taxon>Heunggongvirae</taxon>
        <taxon>Uroviricota</taxon>
        <taxon>Caudoviricetes</taxon>
        <taxon>Stephanstirmvirinae</taxon>
    </lineage>
</organism>
<protein>
    <submittedName>
        <fullName evidence="1">Uncharacterized protein</fullName>
    </submittedName>
</protein>
<reference evidence="1" key="1">
    <citation type="submission" date="2024-02" db="EMBL/GenBank/DDBJ databases">
        <title>Klebsiella phages.</title>
        <authorList>
            <person name="Li J."/>
            <person name="Feng Y."/>
            <person name="Zong Z."/>
        </authorList>
    </citation>
    <scope>NUCLEOTIDE SEQUENCE</scope>
</reference>
<sequence>MQVMNKGDVVRCVHSRDDYITEDRLYTIEAGFGDPDVVCGGTVEQDGMILTNDRGVKIYALYPECLFGVWEIVE</sequence>